<dbReference type="GO" id="GO:0005886">
    <property type="term" value="C:plasma membrane"/>
    <property type="evidence" value="ECO:0007669"/>
    <property type="project" value="UniProtKB-SubCell"/>
</dbReference>
<protein>
    <submittedName>
        <fullName evidence="11">Concentrative nucleoside transporter, CNT family</fullName>
    </submittedName>
</protein>
<dbReference type="Pfam" id="PF01773">
    <property type="entry name" value="Nucleos_tra2_N"/>
    <property type="match status" value="1"/>
</dbReference>
<feature type="domain" description="Concentrative nucleoside transporter N-terminal" evidence="8">
    <location>
        <begin position="11"/>
        <end position="81"/>
    </location>
</feature>
<feature type="transmembrane region" description="Helical" evidence="7">
    <location>
        <begin position="89"/>
        <end position="114"/>
    </location>
</feature>
<evidence type="ECO:0000313" key="12">
    <source>
        <dbReference type="Proteomes" id="UP000595564"/>
    </source>
</evidence>
<feature type="transmembrane region" description="Helical" evidence="7">
    <location>
        <begin position="254"/>
        <end position="279"/>
    </location>
</feature>
<name>A0A7R6PZY3_9BACT</name>
<feature type="domain" description="Concentrative nucleoside transporter C-terminal" evidence="9">
    <location>
        <begin position="197"/>
        <end position="398"/>
    </location>
</feature>
<keyword evidence="3" id="KW-1003">Cell membrane</keyword>
<keyword evidence="12" id="KW-1185">Reference proteome</keyword>
<dbReference type="AlphaFoldDB" id="A0A7R6PZY3"/>
<evidence type="ECO:0000256" key="4">
    <source>
        <dbReference type="ARBA" id="ARBA00022692"/>
    </source>
</evidence>
<gene>
    <name evidence="11" type="ORF">TTHT_1443</name>
</gene>
<feature type="transmembrane region" description="Helical" evidence="7">
    <location>
        <begin position="169"/>
        <end position="191"/>
    </location>
</feature>
<evidence type="ECO:0000259" key="8">
    <source>
        <dbReference type="Pfam" id="PF01773"/>
    </source>
</evidence>
<reference evidence="11 12" key="1">
    <citation type="journal article" date="2012" name="Extremophiles">
        <title>Thermotomaculum hydrothermale gen. nov., sp. nov., a novel heterotrophic thermophile within the phylum Acidobacteria from a deep-sea hydrothermal vent chimney in the Southern Okinawa Trough.</title>
        <authorList>
            <person name="Izumi H."/>
            <person name="Nunoura T."/>
            <person name="Miyazaki M."/>
            <person name="Mino S."/>
            <person name="Toki T."/>
            <person name="Takai K."/>
            <person name="Sako Y."/>
            <person name="Sawabe T."/>
            <person name="Nakagawa S."/>
        </authorList>
    </citation>
    <scope>NUCLEOTIDE SEQUENCE [LARGE SCALE GENOMIC DNA]</scope>
    <source>
        <strain evidence="11 12">AC55</strain>
    </source>
</reference>
<evidence type="ECO:0000256" key="7">
    <source>
        <dbReference type="SAM" id="Phobius"/>
    </source>
</evidence>
<dbReference type="EMBL" id="AP017470">
    <property type="protein sequence ID" value="BBB32953.1"/>
    <property type="molecule type" value="Genomic_DNA"/>
</dbReference>
<keyword evidence="4 7" id="KW-0812">Transmembrane</keyword>
<dbReference type="InterPro" id="IPR011642">
    <property type="entry name" value="Gate_dom"/>
</dbReference>
<comment type="similarity">
    <text evidence="2">Belongs to the concentrative nucleoside transporter (CNT) (TC 2.A.41) family.</text>
</comment>
<dbReference type="Pfam" id="PF07670">
    <property type="entry name" value="Gate"/>
    <property type="match status" value="1"/>
</dbReference>
<organism evidence="11 12">
    <name type="scientific">Thermotomaculum hydrothermale</name>
    <dbReference type="NCBI Taxonomy" id="981385"/>
    <lineage>
        <taxon>Bacteria</taxon>
        <taxon>Pseudomonadati</taxon>
        <taxon>Acidobacteriota</taxon>
        <taxon>Holophagae</taxon>
        <taxon>Thermotomaculales</taxon>
        <taxon>Thermotomaculaceae</taxon>
        <taxon>Thermotomaculum</taxon>
    </lineage>
</organism>
<evidence type="ECO:0000313" key="11">
    <source>
        <dbReference type="EMBL" id="BBB32953.1"/>
    </source>
</evidence>
<feature type="transmembrane region" description="Helical" evidence="7">
    <location>
        <begin position="29"/>
        <end position="47"/>
    </location>
</feature>
<evidence type="ECO:0000256" key="2">
    <source>
        <dbReference type="ARBA" id="ARBA00009033"/>
    </source>
</evidence>
<dbReference type="InterPro" id="IPR011657">
    <property type="entry name" value="CNT_C_dom"/>
</dbReference>
<keyword evidence="5 7" id="KW-1133">Transmembrane helix</keyword>
<dbReference type="PANTHER" id="PTHR10590">
    <property type="entry name" value="SODIUM/NUCLEOSIDE COTRANSPORTER"/>
    <property type="match status" value="1"/>
</dbReference>
<dbReference type="GO" id="GO:0005415">
    <property type="term" value="F:nucleoside:sodium symporter activity"/>
    <property type="evidence" value="ECO:0007669"/>
    <property type="project" value="TreeGrafter"/>
</dbReference>
<evidence type="ECO:0000256" key="6">
    <source>
        <dbReference type="ARBA" id="ARBA00023136"/>
    </source>
</evidence>
<evidence type="ECO:0000259" key="9">
    <source>
        <dbReference type="Pfam" id="PF07662"/>
    </source>
</evidence>
<dbReference type="InterPro" id="IPR002668">
    <property type="entry name" value="CNT_N_dom"/>
</dbReference>
<dbReference type="PANTHER" id="PTHR10590:SF4">
    <property type="entry name" value="SOLUTE CARRIER FAMILY 28 MEMBER 3"/>
    <property type="match status" value="1"/>
</dbReference>
<accession>A0A7R6PZY3</accession>
<evidence type="ECO:0000256" key="5">
    <source>
        <dbReference type="ARBA" id="ARBA00022989"/>
    </source>
</evidence>
<dbReference type="Proteomes" id="UP000595564">
    <property type="component" value="Chromosome"/>
</dbReference>
<keyword evidence="6 7" id="KW-0472">Membrane</keyword>
<comment type="subcellular location">
    <subcellularLocation>
        <location evidence="1">Cell membrane</location>
        <topology evidence="1">Multi-pass membrane protein</topology>
    </subcellularLocation>
</comment>
<dbReference type="Pfam" id="PF07662">
    <property type="entry name" value="Nucleos_tra2_C"/>
    <property type="match status" value="1"/>
</dbReference>
<evidence type="ECO:0000259" key="10">
    <source>
        <dbReference type="Pfam" id="PF07670"/>
    </source>
</evidence>
<feature type="transmembrane region" description="Helical" evidence="7">
    <location>
        <begin position="6"/>
        <end position="22"/>
    </location>
</feature>
<evidence type="ECO:0000256" key="1">
    <source>
        <dbReference type="ARBA" id="ARBA00004651"/>
    </source>
</evidence>
<feature type="domain" description="Nucleoside transporter/FeoB GTPase Gate" evidence="10">
    <location>
        <begin position="94"/>
        <end position="192"/>
    </location>
</feature>
<dbReference type="RefSeq" id="WP_201327253.1">
    <property type="nucleotide sequence ID" value="NZ_AP017470.1"/>
</dbReference>
<dbReference type="InterPro" id="IPR008276">
    <property type="entry name" value="C_nuclsd_transpt"/>
</dbReference>
<sequence>MPDTINLTLPFFMLFIAFLLSENKKEIKIKPVVGGILLQFVFALLILKTTTGREIFQHIEIYVSKLMEFSIKGASFVFGKLANQKDKSIGFIFAFQVLPTVIFFSSIMSILYHLKIMQKVVKGMAWVMQKTMKISGAESMAVAANSFIGQTEAPLVIAPYVKDMTISELATLMVGGFATIAGSVLVAYVSFGVSAGHLVAASIMSAPAAVVIAKIIYPETEEPKTLDLKQVDIPITTSNIIEAASEGATTGMRLALNIAAMLIAFIALIALADAMLGVFGLSLKTVLGYIFYPFAIAMGVPVEDCAKFGYLLGTKVSINEFVAYLELGKMIQAKALSHRSVVLATYALCGFANFSSIAIQIGGIGGLAPERKKDLAKIGLKAMIGGALASWITACIAGILI</sequence>
<dbReference type="KEGG" id="thyd:TTHT_1443"/>
<evidence type="ECO:0000256" key="3">
    <source>
        <dbReference type="ARBA" id="ARBA00022475"/>
    </source>
</evidence>
<feature type="transmembrane region" description="Helical" evidence="7">
    <location>
        <begin position="343"/>
        <end position="368"/>
    </location>
</feature>
<feature type="transmembrane region" description="Helical" evidence="7">
    <location>
        <begin position="197"/>
        <end position="217"/>
    </location>
</feature>
<proteinExistence type="inferred from homology"/>
<feature type="transmembrane region" description="Helical" evidence="7">
    <location>
        <begin position="380"/>
        <end position="400"/>
    </location>
</feature>